<evidence type="ECO:0000256" key="4">
    <source>
        <dbReference type="ARBA" id="ARBA00022475"/>
    </source>
</evidence>
<evidence type="ECO:0000313" key="16">
    <source>
        <dbReference type="Proteomes" id="UP000215509"/>
    </source>
</evidence>
<dbReference type="Pfam" id="PF02518">
    <property type="entry name" value="HATPase_c"/>
    <property type="match status" value="1"/>
</dbReference>
<dbReference type="Gene3D" id="6.10.340.10">
    <property type="match status" value="1"/>
</dbReference>
<evidence type="ECO:0000256" key="8">
    <source>
        <dbReference type="ARBA" id="ARBA00022777"/>
    </source>
</evidence>
<evidence type="ECO:0000313" key="15">
    <source>
        <dbReference type="EMBL" id="OXM86941.1"/>
    </source>
</evidence>
<protein>
    <recommendedName>
        <fullName evidence="3">histidine kinase</fullName>
        <ecNumber evidence="3">2.7.13.3</ecNumber>
    </recommendedName>
</protein>
<name>A0A229UUK4_9BACL</name>
<accession>A0A229UUK4</accession>
<evidence type="ECO:0000256" key="2">
    <source>
        <dbReference type="ARBA" id="ARBA00004651"/>
    </source>
</evidence>
<comment type="catalytic activity">
    <reaction evidence="1">
        <text>ATP + protein L-histidine = ADP + protein N-phospho-L-histidine.</text>
        <dbReference type="EC" id="2.7.13.3"/>
    </reaction>
</comment>
<evidence type="ECO:0000256" key="9">
    <source>
        <dbReference type="ARBA" id="ARBA00022840"/>
    </source>
</evidence>
<dbReference type="SMART" id="SM00387">
    <property type="entry name" value="HATPase_c"/>
    <property type="match status" value="1"/>
</dbReference>
<dbReference type="EMBL" id="NMQW01000012">
    <property type="protein sequence ID" value="OXM86941.1"/>
    <property type="molecule type" value="Genomic_DNA"/>
</dbReference>
<dbReference type="InterPro" id="IPR004358">
    <property type="entry name" value="Sig_transdc_His_kin-like_C"/>
</dbReference>
<feature type="transmembrane region" description="Helical" evidence="12">
    <location>
        <begin position="17"/>
        <end position="40"/>
    </location>
</feature>
<evidence type="ECO:0000256" key="6">
    <source>
        <dbReference type="ARBA" id="ARBA00022679"/>
    </source>
</evidence>
<dbReference type="PANTHER" id="PTHR34220">
    <property type="entry name" value="SENSOR HISTIDINE KINASE YPDA"/>
    <property type="match status" value="1"/>
</dbReference>
<dbReference type="Pfam" id="PF06580">
    <property type="entry name" value="His_kinase"/>
    <property type="match status" value="1"/>
</dbReference>
<feature type="domain" description="Histidine kinase" evidence="13">
    <location>
        <begin position="412"/>
        <end position="582"/>
    </location>
</feature>
<evidence type="ECO:0000256" key="5">
    <source>
        <dbReference type="ARBA" id="ARBA00022553"/>
    </source>
</evidence>
<keyword evidence="4" id="KW-1003">Cell membrane</keyword>
<proteinExistence type="predicted"/>
<dbReference type="PROSITE" id="PS50109">
    <property type="entry name" value="HIS_KIN"/>
    <property type="match status" value="1"/>
</dbReference>
<dbReference type="GO" id="GO:0005524">
    <property type="term" value="F:ATP binding"/>
    <property type="evidence" value="ECO:0007669"/>
    <property type="project" value="UniProtKB-KW"/>
</dbReference>
<evidence type="ECO:0000256" key="12">
    <source>
        <dbReference type="SAM" id="Phobius"/>
    </source>
</evidence>
<keyword evidence="5" id="KW-0597">Phosphoprotein</keyword>
<dbReference type="Gene3D" id="3.30.565.10">
    <property type="entry name" value="Histidine kinase-like ATPase, C-terminal domain"/>
    <property type="match status" value="1"/>
</dbReference>
<comment type="subcellular location">
    <subcellularLocation>
        <location evidence="2">Cell membrane</location>
        <topology evidence="2">Multi-pass membrane protein</topology>
    </subcellularLocation>
</comment>
<feature type="domain" description="HAMP" evidence="14">
    <location>
        <begin position="311"/>
        <end position="369"/>
    </location>
</feature>
<evidence type="ECO:0000259" key="14">
    <source>
        <dbReference type="PROSITE" id="PS50885"/>
    </source>
</evidence>
<keyword evidence="7" id="KW-0547">Nucleotide-binding</keyword>
<keyword evidence="12" id="KW-0812">Transmembrane</keyword>
<dbReference type="PRINTS" id="PR00344">
    <property type="entry name" value="BCTRLSENSOR"/>
</dbReference>
<dbReference type="PANTHER" id="PTHR34220:SF7">
    <property type="entry name" value="SENSOR HISTIDINE KINASE YPDA"/>
    <property type="match status" value="1"/>
</dbReference>
<keyword evidence="9" id="KW-0067">ATP-binding</keyword>
<dbReference type="SUPFAM" id="SSF55874">
    <property type="entry name" value="ATPase domain of HSP90 chaperone/DNA topoisomerase II/histidine kinase"/>
    <property type="match status" value="1"/>
</dbReference>
<evidence type="ECO:0000256" key="10">
    <source>
        <dbReference type="ARBA" id="ARBA00023012"/>
    </source>
</evidence>
<reference evidence="15 16" key="1">
    <citation type="submission" date="2017-07" db="EMBL/GenBank/DDBJ databases">
        <title>Genome sequencing and assembly of Paenibacillus rigui.</title>
        <authorList>
            <person name="Mayilraj S."/>
        </authorList>
    </citation>
    <scope>NUCLEOTIDE SEQUENCE [LARGE SCALE GENOMIC DNA]</scope>
    <source>
        <strain evidence="15 16">JCM 16352</strain>
    </source>
</reference>
<dbReference type="InterPro" id="IPR036890">
    <property type="entry name" value="HATPase_C_sf"/>
</dbReference>
<dbReference type="EC" id="2.7.13.3" evidence="3"/>
<dbReference type="PROSITE" id="PS50885">
    <property type="entry name" value="HAMP"/>
    <property type="match status" value="1"/>
</dbReference>
<sequence length="582" mass="66306">MVSVRQAYHHLRIKHKVFLLIGSITAICFLITYSVLQYAYTIYDEQLYTKSSQLLNLSASGIENELRKSERQSFSIATDSQIQSLLLSLREDTPEYERYRIRSYIVDKLVQYAGYEKYIESIEVVDLQGVSSRVGVNKSTSPEREKFIIDESVKGSGEMRWIYPSESDSSLIAAREIRSYENLNLNRLGTVIIRYRFDKIVEDLTAGTDLRNGEMIITSGQNTIYPLDPTKKPLTGSLVNGTGEGGYFIEQRNGQSYFYTHIQSGYLGWSYYSLIPFEQIFQKIIFMKKLLLFGFIGSLLIVFLLALGFSRSITKPIEALIGRMKQAQMGDFNYAETEPLEVTALPMDEVGQLHRTYRMMIGKINELITENYAKQIVIKETQFKALQAQINPHFLYNTLESINWLAKANGQQQISRMVEALGFLLRSSISLKETLITVQEELDIVMNYLTIQKYRFEDRLLFELDMPEEANAAYLPKLTLQPLLENAIHYAVETMIEPCRIRIVGKLEGDLLRITVQDDGPGMTAELLEQVRTGTAPTRGSGIGLKNIEERIVIAFGEPYGIEIDSEPGRGTQVSVLLPYTR</sequence>
<dbReference type="AlphaFoldDB" id="A0A229UUK4"/>
<dbReference type="InterPro" id="IPR050640">
    <property type="entry name" value="Bact_2-comp_sensor_kinase"/>
</dbReference>
<keyword evidence="10" id="KW-0902">Two-component regulatory system</keyword>
<organism evidence="15 16">
    <name type="scientific">Paenibacillus rigui</name>
    <dbReference type="NCBI Taxonomy" id="554312"/>
    <lineage>
        <taxon>Bacteria</taxon>
        <taxon>Bacillati</taxon>
        <taxon>Bacillota</taxon>
        <taxon>Bacilli</taxon>
        <taxon>Bacillales</taxon>
        <taxon>Paenibacillaceae</taxon>
        <taxon>Paenibacillus</taxon>
    </lineage>
</organism>
<keyword evidence="11 12" id="KW-0472">Membrane</keyword>
<dbReference type="Proteomes" id="UP000215509">
    <property type="component" value="Unassembled WGS sequence"/>
</dbReference>
<evidence type="ECO:0000256" key="11">
    <source>
        <dbReference type="ARBA" id="ARBA00023136"/>
    </source>
</evidence>
<evidence type="ECO:0000259" key="13">
    <source>
        <dbReference type="PROSITE" id="PS50109"/>
    </source>
</evidence>
<dbReference type="InterPro" id="IPR005467">
    <property type="entry name" value="His_kinase_dom"/>
</dbReference>
<dbReference type="GO" id="GO:0000155">
    <property type="term" value="F:phosphorelay sensor kinase activity"/>
    <property type="evidence" value="ECO:0007669"/>
    <property type="project" value="InterPro"/>
</dbReference>
<evidence type="ECO:0000256" key="3">
    <source>
        <dbReference type="ARBA" id="ARBA00012438"/>
    </source>
</evidence>
<dbReference type="InterPro" id="IPR003594">
    <property type="entry name" value="HATPase_dom"/>
</dbReference>
<keyword evidence="12" id="KW-1133">Transmembrane helix</keyword>
<keyword evidence="16" id="KW-1185">Reference proteome</keyword>
<gene>
    <name evidence="15" type="ORF">CF651_08735</name>
</gene>
<feature type="transmembrane region" description="Helical" evidence="12">
    <location>
        <begin position="290"/>
        <end position="309"/>
    </location>
</feature>
<dbReference type="InterPro" id="IPR003660">
    <property type="entry name" value="HAMP_dom"/>
</dbReference>
<evidence type="ECO:0000256" key="1">
    <source>
        <dbReference type="ARBA" id="ARBA00000085"/>
    </source>
</evidence>
<dbReference type="OrthoDB" id="9776552at2"/>
<dbReference type="GO" id="GO:0005886">
    <property type="term" value="C:plasma membrane"/>
    <property type="evidence" value="ECO:0007669"/>
    <property type="project" value="UniProtKB-SubCell"/>
</dbReference>
<comment type="caution">
    <text evidence="15">The sequence shown here is derived from an EMBL/GenBank/DDBJ whole genome shotgun (WGS) entry which is preliminary data.</text>
</comment>
<keyword evidence="6" id="KW-0808">Transferase</keyword>
<keyword evidence="8 15" id="KW-0418">Kinase</keyword>
<evidence type="ECO:0000256" key="7">
    <source>
        <dbReference type="ARBA" id="ARBA00022741"/>
    </source>
</evidence>
<dbReference type="InterPro" id="IPR010559">
    <property type="entry name" value="Sig_transdc_His_kin_internal"/>
</dbReference>